<gene>
    <name evidence="2" type="ORF">NDU88_006617</name>
</gene>
<comment type="caution">
    <text evidence="2">The sequence shown here is derived from an EMBL/GenBank/DDBJ whole genome shotgun (WGS) entry which is preliminary data.</text>
</comment>
<dbReference type="EMBL" id="JANPWB010000013">
    <property type="protein sequence ID" value="KAJ1109254.1"/>
    <property type="molecule type" value="Genomic_DNA"/>
</dbReference>
<proteinExistence type="predicted"/>
<evidence type="ECO:0000313" key="3">
    <source>
        <dbReference type="Proteomes" id="UP001066276"/>
    </source>
</evidence>
<name>A0AAV7N1V4_PLEWA</name>
<sequence length="70" mass="7925">MEDGEVDESIDESQDEEVGIEQNSVAVSSRMQPLGEREDQEESRVRGGRYHLHPNPVPNSRLRDFVCILG</sequence>
<dbReference type="AlphaFoldDB" id="A0AAV7N1V4"/>
<feature type="region of interest" description="Disordered" evidence="1">
    <location>
        <begin position="1"/>
        <end position="57"/>
    </location>
</feature>
<accession>A0AAV7N1V4</accession>
<organism evidence="2 3">
    <name type="scientific">Pleurodeles waltl</name>
    <name type="common">Iberian ribbed newt</name>
    <dbReference type="NCBI Taxonomy" id="8319"/>
    <lineage>
        <taxon>Eukaryota</taxon>
        <taxon>Metazoa</taxon>
        <taxon>Chordata</taxon>
        <taxon>Craniata</taxon>
        <taxon>Vertebrata</taxon>
        <taxon>Euteleostomi</taxon>
        <taxon>Amphibia</taxon>
        <taxon>Batrachia</taxon>
        <taxon>Caudata</taxon>
        <taxon>Salamandroidea</taxon>
        <taxon>Salamandridae</taxon>
        <taxon>Pleurodelinae</taxon>
        <taxon>Pleurodeles</taxon>
    </lineage>
</organism>
<evidence type="ECO:0000256" key="1">
    <source>
        <dbReference type="SAM" id="MobiDB-lite"/>
    </source>
</evidence>
<feature type="compositionally biased region" description="Acidic residues" evidence="1">
    <location>
        <begin position="1"/>
        <end position="19"/>
    </location>
</feature>
<dbReference type="Proteomes" id="UP001066276">
    <property type="component" value="Chromosome 9"/>
</dbReference>
<protein>
    <submittedName>
        <fullName evidence="2">Uncharacterized protein</fullName>
    </submittedName>
</protein>
<feature type="compositionally biased region" description="Polar residues" evidence="1">
    <location>
        <begin position="21"/>
        <end position="31"/>
    </location>
</feature>
<evidence type="ECO:0000313" key="2">
    <source>
        <dbReference type="EMBL" id="KAJ1109254.1"/>
    </source>
</evidence>
<reference evidence="2" key="1">
    <citation type="journal article" date="2022" name="bioRxiv">
        <title>Sequencing and chromosome-scale assembly of the giantPleurodeles waltlgenome.</title>
        <authorList>
            <person name="Brown T."/>
            <person name="Elewa A."/>
            <person name="Iarovenko S."/>
            <person name="Subramanian E."/>
            <person name="Araus A.J."/>
            <person name="Petzold A."/>
            <person name="Susuki M."/>
            <person name="Suzuki K.-i.T."/>
            <person name="Hayashi T."/>
            <person name="Toyoda A."/>
            <person name="Oliveira C."/>
            <person name="Osipova E."/>
            <person name="Leigh N.D."/>
            <person name="Simon A."/>
            <person name="Yun M.H."/>
        </authorList>
    </citation>
    <scope>NUCLEOTIDE SEQUENCE</scope>
    <source>
        <strain evidence="2">20211129_DDA</strain>
        <tissue evidence="2">Liver</tissue>
    </source>
</reference>
<keyword evidence="3" id="KW-1185">Reference proteome</keyword>